<comment type="caution">
    <text evidence="12">The sequence shown here is derived from an EMBL/GenBank/DDBJ whole genome shotgun (WGS) entry which is preliminary data.</text>
</comment>
<dbReference type="InterPro" id="IPR051263">
    <property type="entry name" value="C-type_cytochrome_biogenesis"/>
</dbReference>
<evidence type="ECO:0000256" key="5">
    <source>
        <dbReference type="ARBA" id="ARBA00022748"/>
    </source>
</evidence>
<dbReference type="FunFam" id="1.10.8.640:FF:000001">
    <property type="entry name" value="Cytochrome c-type biogenesis protein"/>
    <property type="match status" value="1"/>
</dbReference>
<evidence type="ECO:0000256" key="10">
    <source>
        <dbReference type="SAM" id="MobiDB-lite"/>
    </source>
</evidence>
<evidence type="ECO:0000256" key="4">
    <source>
        <dbReference type="ARBA" id="ARBA00022729"/>
    </source>
</evidence>
<proteinExistence type="inferred from homology"/>
<dbReference type="InterPro" id="IPR038297">
    <property type="entry name" value="CcmH/CycL/NrfF/Ccl2_sf"/>
</dbReference>
<evidence type="ECO:0000313" key="12">
    <source>
        <dbReference type="EMBL" id="TCS63644.1"/>
    </source>
</evidence>
<feature type="region of interest" description="Disordered" evidence="10">
    <location>
        <begin position="135"/>
        <end position="169"/>
    </location>
</feature>
<keyword evidence="13" id="KW-1185">Reference proteome</keyword>
<reference evidence="12 13" key="1">
    <citation type="submission" date="2019-03" db="EMBL/GenBank/DDBJ databases">
        <title>Genomic Encyclopedia of Type Strains, Phase IV (KMG-IV): sequencing the most valuable type-strain genomes for metagenomic binning, comparative biology and taxonomic classification.</title>
        <authorList>
            <person name="Goeker M."/>
        </authorList>
    </citation>
    <scope>NUCLEOTIDE SEQUENCE [LARGE SCALE GENOMIC DNA]</scope>
    <source>
        <strain evidence="12 13">DSM 101688</strain>
    </source>
</reference>
<feature type="signal peptide" evidence="9">
    <location>
        <begin position="1"/>
        <end position="22"/>
    </location>
</feature>
<dbReference type="PANTHER" id="PTHR47870">
    <property type="entry name" value="CYTOCHROME C-TYPE BIOGENESIS PROTEIN CCMH"/>
    <property type="match status" value="1"/>
</dbReference>
<comment type="function">
    <text evidence="7">Required for the biogenesis of c-type cytochromes. Possible subunit of a heme lyase.</text>
</comment>
<feature type="compositionally biased region" description="Basic and acidic residues" evidence="10">
    <location>
        <begin position="135"/>
        <end position="146"/>
    </location>
</feature>
<keyword evidence="5" id="KW-0201">Cytochrome c-type biogenesis</keyword>
<dbReference type="GO" id="GO:0046872">
    <property type="term" value="F:metal ion binding"/>
    <property type="evidence" value="ECO:0007669"/>
    <property type="project" value="UniProtKB-KW"/>
</dbReference>
<keyword evidence="9" id="KW-0812">Transmembrane</keyword>
<dbReference type="RefSeq" id="WP_132938605.1">
    <property type="nucleotide sequence ID" value="NZ_CP119676.1"/>
</dbReference>
<keyword evidence="4 9" id="KW-0732">Signal</keyword>
<dbReference type="Gene3D" id="1.10.8.640">
    <property type="entry name" value="Cytochrome C biogenesis protein"/>
    <property type="match status" value="1"/>
</dbReference>
<dbReference type="OrthoDB" id="9804975at2"/>
<protein>
    <recommendedName>
        <fullName evidence="9">Cytochrome c-type biogenesis protein</fullName>
    </recommendedName>
</protein>
<accession>A0A4R3JD77</accession>
<dbReference type="EMBL" id="SLZW01000003">
    <property type="protein sequence ID" value="TCS63644.1"/>
    <property type="molecule type" value="Genomic_DNA"/>
</dbReference>
<dbReference type="PANTHER" id="PTHR47870:SF1">
    <property type="entry name" value="CYTOCHROME C-TYPE BIOGENESIS PROTEIN CCMH"/>
    <property type="match status" value="1"/>
</dbReference>
<evidence type="ECO:0000256" key="7">
    <source>
        <dbReference type="ARBA" id="ARBA00037230"/>
    </source>
</evidence>
<evidence type="ECO:0000256" key="6">
    <source>
        <dbReference type="ARBA" id="ARBA00023004"/>
    </source>
</evidence>
<evidence type="ECO:0000313" key="13">
    <source>
        <dbReference type="Proteomes" id="UP000295304"/>
    </source>
</evidence>
<name>A0A4R3JD77_9PROT</name>
<feature type="chain" id="PRO_5020966399" description="Cytochrome c-type biogenesis protein" evidence="9">
    <location>
        <begin position="23"/>
        <end position="169"/>
    </location>
</feature>
<gene>
    <name evidence="12" type="ORF">EDD55_103267</name>
</gene>
<keyword evidence="9" id="KW-1133">Transmembrane helix</keyword>
<keyword evidence="9" id="KW-0472">Membrane</keyword>
<keyword evidence="6 9" id="KW-0408">Iron</keyword>
<dbReference type="Pfam" id="PF03918">
    <property type="entry name" value="CcmH"/>
    <property type="match status" value="1"/>
</dbReference>
<organism evidence="12 13">
    <name type="scientific">Varunaivibrio sulfuroxidans</name>
    <dbReference type="NCBI Taxonomy" id="1773489"/>
    <lineage>
        <taxon>Bacteria</taxon>
        <taxon>Pseudomonadati</taxon>
        <taxon>Pseudomonadota</taxon>
        <taxon>Alphaproteobacteria</taxon>
        <taxon>Rhodospirillales</taxon>
        <taxon>Magnetovibrionaceae</taxon>
        <taxon>Varunaivibrio</taxon>
    </lineage>
</organism>
<keyword evidence="3 9" id="KW-0479">Metal-binding</keyword>
<dbReference type="GO" id="GO:0017004">
    <property type="term" value="P:cytochrome complex assembly"/>
    <property type="evidence" value="ECO:0007669"/>
    <property type="project" value="UniProtKB-KW"/>
</dbReference>
<dbReference type="GO" id="GO:0005886">
    <property type="term" value="C:plasma membrane"/>
    <property type="evidence" value="ECO:0007669"/>
    <property type="project" value="TreeGrafter"/>
</dbReference>
<dbReference type="InterPro" id="IPR005616">
    <property type="entry name" value="CcmH/CycL/Ccl2/NrfF_N"/>
</dbReference>
<evidence type="ECO:0000256" key="3">
    <source>
        <dbReference type="ARBA" id="ARBA00022723"/>
    </source>
</evidence>
<feature type="transmembrane region" description="Helical" evidence="9">
    <location>
        <begin position="106"/>
        <end position="127"/>
    </location>
</feature>
<dbReference type="AlphaFoldDB" id="A0A4R3JD77"/>
<evidence type="ECO:0000256" key="9">
    <source>
        <dbReference type="RuleBase" id="RU364112"/>
    </source>
</evidence>
<comment type="subcellular location">
    <subcellularLocation>
        <location evidence="8">Membrane</location>
        <topology evidence="8">Single-pass membrane protein</topology>
        <orientation evidence="8">Periplasmic side</orientation>
    </subcellularLocation>
</comment>
<dbReference type="Proteomes" id="UP000295304">
    <property type="component" value="Unassembled WGS sequence"/>
</dbReference>
<feature type="domain" description="CcmH/CycL/Ccl2/NrfF N-terminal" evidence="11">
    <location>
        <begin position="13"/>
        <end position="164"/>
    </location>
</feature>
<sequence>MRRFFLLLIGAAAVFGASRALAVEPSEMLANPVLEHRARVVDKQLRCVVCQNQSIDDSDADLAHDMRVLVRKRITAGDSNQQVIDYMVGRYGDFVLLDPPLKPATYVLWFGPAFIGLIGLGVLFLFYRRRIVRDSGDGDGDGEGKGMAEPPLSAAEKKQLESLLKGDNA</sequence>
<keyword evidence="2 9" id="KW-0349">Heme</keyword>
<evidence type="ECO:0000259" key="11">
    <source>
        <dbReference type="Pfam" id="PF03918"/>
    </source>
</evidence>
<evidence type="ECO:0000256" key="1">
    <source>
        <dbReference type="ARBA" id="ARBA00010342"/>
    </source>
</evidence>
<dbReference type="CDD" id="cd16378">
    <property type="entry name" value="CcmH_N"/>
    <property type="match status" value="1"/>
</dbReference>
<comment type="similarity">
    <text evidence="1 9">Belongs to the CcmH/CycL/Ccl2/NrfF family.</text>
</comment>
<evidence type="ECO:0000256" key="8">
    <source>
        <dbReference type="ARBA" id="ARBA00060491"/>
    </source>
</evidence>
<evidence type="ECO:0000256" key="2">
    <source>
        <dbReference type="ARBA" id="ARBA00022617"/>
    </source>
</evidence>